<evidence type="ECO:0000313" key="4">
    <source>
        <dbReference type="Proteomes" id="UP000197019"/>
    </source>
</evidence>
<dbReference type="AlphaFoldDB" id="A0A1Z4C410"/>
<proteinExistence type="predicted"/>
<reference evidence="3 4" key="1">
    <citation type="submission" date="2017-06" db="EMBL/GenBank/DDBJ databases">
        <title>Genome Sequencing of the methanotroph Methylovulum psychrotolerants str. HV10-M2 isolated from a high-altitude environment.</title>
        <authorList>
            <person name="Mateos-Rivera A."/>
        </authorList>
    </citation>
    <scope>NUCLEOTIDE SEQUENCE [LARGE SCALE GENOMIC DNA]</scope>
    <source>
        <strain evidence="3 4">HV10_M2</strain>
    </source>
</reference>
<keyword evidence="1" id="KW-0175">Coiled coil</keyword>
<evidence type="ECO:0000313" key="3">
    <source>
        <dbReference type="EMBL" id="ASF48286.1"/>
    </source>
</evidence>
<dbReference type="Proteomes" id="UP000197019">
    <property type="component" value="Chromosome"/>
</dbReference>
<organism evidence="3 4">
    <name type="scientific">Methylovulum psychrotolerans</name>
    <dbReference type="NCBI Taxonomy" id="1704499"/>
    <lineage>
        <taxon>Bacteria</taxon>
        <taxon>Pseudomonadati</taxon>
        <taxon>Pseudomonadota</taxon>
        <taxon>Gammaproteobacteria</taxon>
        <taxon>Methylococcales</taxon>
        <taxon>Methylococcaceae</taxon>
        <taxon>Methylovulum</taxon>
    </lineage>
</organism>
<sequence>MLAQPLFFHAPHKESQTMPETLGPMGVLCLIFLAILSILWFFLPFAIFGIKGKLNVALQEMHETNQKLDELLQESRKANQLAAQAAAQAQATTER</sequence>
<evidence type="ECO:0000256" key="1">
    <source>
        <dbReference type="SAM" id="Coils"/>
    </source>
</evidence>
<keyword evidence="2" id="KW-0472">Membrane</keyword>
<accession>A0A1Z4C410</accession>
<protein>
    <submittedName>
        <fullName evidence="3">Uncharacterized protein</fullName>
    </submittedName>
</protein>
<keyword evidence="2" id="KW-1133">Transmembrane helix</keyword>
<keyword evidence="4" id="KW-1185">Reference proteome</keyword>
<feature type="transmembrane region" description="Helical" evidence="2">
    <location>
        <begin position="25"/>
        <end position="50"/>
    </location>
</feature>
<keyword evidence="2" id="KW-0812">Transmembrane</keyword>
<dbReference type="KEGG" id="mpsy:CEK71_20695"/>
<name>A0A1Z4C410_9GAMM</name>
<gene>
    <name evidence="3" type="ORF">CEK71_20695</name>
</gene>
<dbReference type="EMBL" id="CP022129">
    <property type="protein sequence ID" value="ASF48286.1"/>
    <property type="molecule type" value="Genomic_DNA"/>
</dbReference>
<evidence type="ECO:0000256" key="2">
    <source>
        <dbReference type="SAM" id="Phobius"/>
    </source>
</evidence>
<feature type="coiled-coil region" evidence="1">
    <location>
        <begin position="54"/>
        <end position="88"/>
    </location>
</feature>